<accession>A0A5B7GS48</accession>
<sequence length="99" mass="11543">MGGRRDYQGPSRLAHIHNTQKLPFSYLSPYHRLINTTPNTQNLRYYFPSPPHHCFIHTNDNQYSYHHLSTMASIPSLTLKTLPTLLYHFTSRFMLANGP</sequence>
<proteinExistence type="predicted"/>
<reference evidence="1 2" key="1">
    <citation type="submission" date="2019-05" db="EMBL/GenBank/DDBJ databases">
        <title>Another draft genome of Portunus trituberculatus and its Hox gene families provides insights of decapod evolution.</title>
        <authorList>
            <person name="Jeong J.-H."/>
            <person name="Song I."/>
            <person name="Kim S."/>
            <person name="Choi T."/>
            <person name="Kim D."/>
            <person name="Ryu S."/>
            <person name="Kim W."/>
        </authorList>
    </citation>
    <scope>NUCLEOTIDE SEQUENCE [LARGE SCALE GENOMIC DNA]</scope>
    <source>
        <tissue evidence="1">Muscle</tissue>
    </source>
</reference>
<evidence type="ECO:0000313" key="2">
    <source>
        <dbReference type="Proteomes" id="UP000324222"/>
    </source>
</evidence>
<gene>
    <name evidence="1" type="ORF">E2C01_054052</name>
</gene>
<name>A0A5B7GS48_PORTR</name>
<organism evidence="1 2">
    <name type="scientific">Portunus trituberculatus</name>
    <name type="common">Swimming crab</name>
    <name type="synonym">Neptunus trituberculatus</name>
    <dbReference type="NCBI Taxonomy" id="210409"/>
    <lineage>
        <taxon>Eukaryota</taxon>
        <taxon>Metazoa</taxon>
        <taxon>Ecdysozoa</taxon>
        <taxon>Arthropoda</taxon>
        <taxon>Crustacea</taxon>
        <taxon>Multicrustacea</taxon>
        <taxon>Malacostraca</taxon>
        <taxon>Eumalacostraca</taxon>
        <taxon>Eucarida</taxon>
        <taxon>Decapoda</taxon>
        <taxon>Pleocyemata</taxon>
        <taxon>Brachyura</taxon>
        <taxon>Eubrachyura</taxon>
        <taxon>Portunoidea</taxon>
        <taxon>Portunidae</taxon>
        <taxon>Portuninae</taxon>
        <taxon>Portunus</taxon>
    </lineage>
</organism>
<evidence type="ECO:0000313" key="1">
    <source>
        <dbReference type="EMBL" id="MPC60017.1"/>
    </source>
</evidence>
<dbReference type="EMBL" id="VSRR010017086">
    <property type="protein sequence ID" value="MPC60017.1"/>
    <property type="molecule type" value="Genomic_DNA"/>
</dbReference>
<protein>
    <submittedName>
        <fullName evidence="1">Uncharacterized protein</fullName>
    </submittedName>
</protein>
<comment type="caution">
    <text evidence="1">The sequence shown here is derived from an EMBL/GenBank/DDBJ whole genome shotgun (WGS) entry which is preliminary data.</text>
</comment>
<dbReference type="Proteomes" id="UP000324222">
    <property type="component" value="Unassembled WGS sequence"/>
</dbReference>
<keyword evidence="2" id="KW-1185">Reference proteome</keyword>
<dbReference type="AlphaFoldDB" id="A0A5B7GS48"/>